<dbReference type="SUPFAM" id="SSF89155">
    <property type="entry name" value="TorD-like"/>
    <property type="match status" value="1"/>
</dbReference>
<keyword evidence="3" id="KW-1185">Reference proteome</keyword>
<gene>
    <name evidence="2" type="ORF">SAMN02910314_01088</name>
</gene>
<proteinExistence type="predicted"/>
<dbReference type="Gene3D" id="1.10.3480.10">
    <property type="entry name" value="TorD-like"/>
    <property type="match status" value="1"/>
</dbReference>
<dbReference type="PANTHER" id="PTHR34227:SF1">
    <property type="entry name" value="DIMETHYL SULFOXIDE REDUCTASE CHAPERONE-RELATED"/>
    <property type="match status" value="1"/>
</dbReference>
<evidence type="ECO:0000256" key="1">
    <source>
        <dbReference type="ARBA" id="ARBA00023186"/>
    </source>
</evidence>
<dbReference type="Proteomes" id="UP000182975">
    <property type="component" value="Unassembled WGS sequence"/>
</dbReference>
<dbReference type="KEGG" id="ddt:AAY81_07615"/>
<dbReference type="InterPro" id="IPR036411">
    <property type="entry name" value="TorD-like_sf"/>
</dbReference>
<dbReference type="Pfam" id="PF02613">
    <property type="entry name" value="Nitrate_red_del"/>
    <property type="match status" value="1"/>
</dbReference>
<name>A0A172RZ98_9ACTN</name>
<reference evidence="3" key="1">
    <citation type="submission" date="2016-10" db="EMBL/GenBank/DDBJ databases">
        <authorList>
            <person name="Varghese N."/>
        </authorList>
    </citation>
    <scope>NUCLEOTIDE SEQUENCE [LARGE SCALE GENOMIC DNA]</scope>
    <source>
        <strain evidence="3">DSM 21843</strain>
    </source>
</reference>
<protein>
    <submittedName>
        <fullName evidence="2">Chaperone TorD involved in molybdoenzyme TorA maturation</fullName>
    </submittedName>
</protein>
<evidence type="ECO:0000313" key="3">
    <source>
        <dbReference type="Proteomes" id="UP000182975"/>
    </source>
</evidence>
<dbReference type="AlphaFoldDB" id="A0A172RZ98"/>
<dbReference type="RefSeq" id="WP_066663456.1">
    <property type="nucleotide sequence ID" value="NZ_CP011402.1"/>
</dbReference>
<accession>A0A172RZ98</accession>
<dbReference type="PATRIC" id="fig|79604.3.peg.1535"/>
<dbReference type="STRING" id="79604.AAY81_07615"/>
<sequence length="232" mass="25638">MEQETLTTEEIAQMMDGRAASYKFFSDALLHEFTVEQIGQLKSLAADEGASEEVAAAITSIRRYLAHAGSDPRTDLACDYARIFLSAGVNDGITAEPYESVFTSEEHLLMQDARDDALRIYRANGVDVDASLRMPEDHLGLELEFMSVMATRTAQVLRASELDRDELARLARVQTGFLKVHILNWVDRLAAKVDEFAKLPLYPAMMRIIIAYASDDAVLMEELAGSAVSQAA</sequence>
<dbReference type="OrthoDB" id="3197386at2"/>
<keyword evidence="1" id="KW-0143">Chaperone</keyword>
<dbReference type="EMBL" id="FOEC01000005">
    <property type="protein sequence ID" value="SEO74926.1"/>
    <property type="molecule type" value="Genomic_DNA"/>
</dbReference>
<dbReference type="InterPro" id="IPR020945">
    <property type="entry name" value="DMSO/NO3_reduct_chaperone"/>
</dbReference>
<dbReference type="PANTHER" id="PTHR34227">
    <property type="entry name" value="CHAPERONE PROTEIN YCDY"/>
    <property type="match status" value="1"/>
</dbReference>
<evidence type="ECO:0000313" key="2">
    <source>
        <dbReference type="EMBL" id="SEO74926.1"/>
    </source>
</evidence>
<dbReference type="InterPro" id="IPR050289">
    <property type="entry name" value="TorD/DmsD_chaperones"/>
</dbReference>
<organism evidence="2 3">
    <name type="scientific">Denitrobacterium detoxificans</name>
    <dbReference type="NCBI Taxonomy" id="79604"/>
    <lineage>
        <taxon>Bacteria</taxon>
        <taxon>Bacillati</taxon>
        <taxon>Actinomycetota</taxon>
        <taxon>Coriobacteriia</taxon>
        <taxon>Eggerthellales</taxon>
        <taxon>Eggerthellaceae</taxon>
        <taxon>Denitrobacterium</taxon>
    </lineage>
</organism>